<name>A0AAW1SH07_9CHLO</name>
<evidence type="ECO:0000256" key="7">
    <source>
        <dbReference type="RuleBase" id="RU361203"/>
    </source>
</evidence>
<dbReference type="InterPro" id="IPR015914">
    <property type="entry name" value="PAPs_N"/>
</dbReference>
<dbReference type="CDD" id="cd00839">
    <property type="entry name" value="MPP_PAPs"/>
    <property type="match status" value="1"/>
</dbReference>
<accession>A0AAW1SH07</accession>
<feature type="domain" description="Purple acid phosphatase C-terminal" evidence="9">
    <location>
        <begin position="478"/>
        <end position="537"/>
    </location>
</feature>
<dbReference type="SUPFAM" id="SSF56300">
    <property type="entry name" value="Metallo-dependent phosphatases"/>
    <property type="match status" value="1"/>
</dbReference>
<dbReference type="PANTHER" id="PTHR45778:SF3">
    <property type="entry name" value="PURPLE ACID PHOSPHATASE"/>
    <property type="match status" value="1"/>
</dbReference>
<keyword evidence="4" id="KW-0964">Secreted</keyword>
<dbReference type="GO" id="GO:0046872">
    <property type="term" value="F:metal ion binding"/>
    <property type="evidence" value="ECO:0007669"/>
    <property type="project" value="InterPro"/>
</dbReference>
<dbReference type="EMBL" id="JALJOU010000003">
    <property type="protein sequence ID" value="KAK9845224.1"/>
    <property type="molecule type" value="Genomic_DNA"/>
</dbReference>
<keyword evidence="6" id="KW-0325">Glycoprotein</keyword>
<evidence type="ECO:0000256" key="1">
    <source>
        <dbReference type="ARBA" id="ARBA00004613"/>
    </source>
</evidence>
<dbReference type="Pfam" id="PF14008">
    <property type="entry name" value="Metallophos_C"/>
    <property type="match status" value="1"/>
</dbReference>
<comment type="subunit">
    <text evidence="3">Homodimer.</text>
</comment>
<evidence type="ECO:0000259" key="10">
    <source>
        <dbReference type="Pfam" id="PF16656"/>
    </source>
</evidence>
<keyword evidence="5" id="KW-0732">Signal</keyword>
<dbReference type="GO" id="GO:0003993">
    <property type="term" value="F:acid phosphatase activity"/>
    <property type="evidence" value="ECO:0007669"/>
    <property type="project" value="UniProtKB-EC"/>
</dbReference>
<evidence type="ECO:0000256" key="6">
    <source>
        <dbReference type="ARBA" id="ARBA00023180"/>
    </source>
</evidence>
<protein>
    <recommendedName>
        <fullName evidence="7">Purple acid phosphatase</fullName>
        <ecNumber evidence="7">3.1.3.2</ecNumber>
    </recommendedName>
</protein>
<reference evidence="11 12" key="1">
    <citation type="journal article" date="2024" name="Nat. Commun.">
        <title>Phylogenomics reveals the evolutionary origins of lichenization in chlorophyte algae.</title>
        <authorList>
            <person name="Puginier C."/>
            <person name="Libourel C."/>
            <person name="Otte J."/>
            <person name="Skaloud P."/>
            <person name="Haon M."/>
            <person name="Grisel S."/>
            <person name="Petersen M."/>
            <person name="Berrin J.G."/>
            <person name="Delaux P.M."/>
            <person name="Dal Grande F."/>
            <person name="Keller J."/>
        </authorList>
    </citation>
    <scope>NUCLEOTIDE SEQUENCE [LARGE SCALE GENOMIC DNA]</scope>
    <source>
        <strain evidence="11 12">SAG 245.80</strain>
    </source>
</reference>
<comment type="subcellular location">
    <subcellularLocation>
        <location evidence="1">Secreted</location>
    </subcellularLocation>
</comment>
<evidence type="ECO:0000256" key="2">
    <source>
        <dbReference type="ARBA" id="ARBA00008723"/>
    </source>
</evidence>
<evidence type="ECO:0000313" key="12">
    <source>
        <dbReference type="Proteomes" id="UP001445335"/>
    </source>
</evidence>
<dbReference type="Gene3D" id="3.60.21.10">
    <property type="match status" value="1"/>
</dbReference>
<evidence type="ECO:0000256" key="5">
    <source>
        <dbReference type="ARBA" id="ARBA00022729"/>
    </source>
</evidence>
<dbReference type="InterPro" id="IPR004843">
    <property type="entry name" value="Calcineurin-like_PHP"/>
</dbReference>
<dbReference type="InterPro" id="IPR008963">
    <property type="entry name" value="Purple_acid_Pase-like_N"/>
</dbReference>
<dbReference type="InterPro" id="IPR029052">
    <property type="entry name" value="Metallo-depent_PP-like"/>
</dbReference>
<proteinExistence type="inferred from homology"/>
<organism evidence="11 12">
    <name type="scientific">Elliptochloris bilobata</name>
    <dbReference type="NCBI Taxonomy" id="381761"/>
    <lineage>
        <taxon>Eukaryota</taxon>
        <taxon>Viridiplantae</taxon>
        <taxon>Chlorophyta</taxon>
        <taxon>core chlorophytes</taxon>
        <taxon>Trebouxiophyceae</taxon>
        <taxon>Trebouxiophyceae incertae sedis</taxon>
        <taxon>Elliptochloris clade</taxon>
        <taxon>Elliptochloris</taxon>
    </lineage>
</organism>
<dbReference type="Pfam" id="PF16656">
    <property type="entry name" value="Pur_ac_phosph_N"/>
    <property type="match status" value="1"/>
</dbReference>
<gene>
    <name evidence="11" type="ORF">WJX81_000461</name>
</gene>
<feature type="domain" description="Purple acid phosphatase N-terminal" evidence="10">
    <location>
        <begin position="91"/>
        <end position="190"/>
    </location>
</feature>
<keyword evidence="7" id="KW-0378">Hydrolase</keyword>
<evidence type="ECO:0000256" key="4">
    <source>
        <dbReference type="ARBA" id="ARBA00022525"/>
    </source>
</evidence>
<feature type="domain" description="Calcineurin-like phosphoesterase" evidence="8">
    <location>
        <begin position="270"/>
        <end position="452"/>
    </location>
</feature>
<evidence type="ECO:0000256" key="3">
    <source>
        <dbReference type="ARBA" id="ARBA00011738"/>
    </source>
</evidence>
<dbReference type="Gene3D" id="2.60.40.380">
    <property type="entry name" value="Purple acid phosphatase-like, N-terminal"/>
    <property type="match status" value="1"/>
</dbReference>
<evidence type="ECO:0000259" key="8">
    <source>
        <dbReference type="Pfam" id="PF00149"/>
    </source>
</evidence>
<evidence type="ECO:0000259" key="9">
    <source>
        <dbReference type="Pfam" id="PF14008"/>
    </source>
</evidence>
<comment type="similarity">
    <text evidence="2 7">Belongs to the metallophosphoesterase superfamily. Purple acid phosphatase family.</text>
</comment>
<dbReference type="InterPro" id="IPR041792">
    <property type="entry name" value="MPP_PAP"/>
</dbReference>
<evidence type="ECO:0000313" key="11">
    <source>
        <dbReference type="EMBL" id="KAK9845224.1"/>
    </source>
</evidence>
<comment type="catalytic activity">
    <reaction evidence="7">
        <text>a phosphate monoester + H2O = an alcohol + phosphate</text>
        <dbReference type="Rhea" id="RHEA:15017"/>
        <dbReference type="ChEBI" id="CHEBI:15377"/>
        <dbReference type="ChEBI" id="CHEBI:30879"/>
        <dbReference type="ChEBI" id="CHEBI:43474"/>
        <dbReference type="ChEBI" id="CHEBI:67140"/>
        <dbReference type="EC" id="3.1.3.2"/>
    </reaction>
</comment>
<dbReference type="PANTHER" id="PTHR45778">
    <property type="entry name" value="PURPLE ACID PHOSPHATASE-RELATED"/>
    <property type="match status" value="1"/>
</dbReference>
<dbReference type="SUPFAM" id="SSF49363">
    <property type="entry name" value="Purple acid phosphatase, N-terminal domain"/>
    <property type="match status" value="1"/>
</dbReference>
<dbReference type="Pfam" id="PF00149">
    <property type="entry name" value="Metallophos"/>
    <property type="match status" value="1"/>
</dbReference>
<dbReference type="AlphaFoldDB" id="A0AAW1SH07"/>
<dbReference type="EC" id="3.1.3.2" evidence="7"/>
<sequence length="694" mass="76195">MVRYAGSEPTLLVNTTAIRRSGEWVQVSWTGIEHPSRYDMGAGALTFKLLNHRAPMQFLLLTNVTDWAGGHTVLAGSPLVELAWLNEPLWGHLALTGSPGEMLVQWTTVERGRPAVRWGVCSGEYTGVALASLDTYARSDMCGGVANSTGFIDPGILNTAKMAGLAPDTRYFYIYGDEYFGWSEEASFFTAPEPGAEGAGVELLALADLGNCEHDGSVTWPGHYANPVSLLPPGTDAEVQAEVGAALHMGWVEYCAARATAARMAADMDAHPRTSLIVHNGDISYAEGRVYAWDVYMDMMAPVLRRAPYMLVQGNHERAWPGTGTRFETARDSGGECGRVLDKRFPMPPPAPGNGWYSFEHGPIHFLQLNTEMDFAPGSAQYAWLLGDLRAVNRTRTPWLVAGMHRPVYTDSIYGNTLEGDVGFTQDLRAALERLFFQFEVDATWYGHVHQYSRTCPVFQSNCMPDDVDGSGGRTAGGPVHVLIGHSGAPLSWAVNPSTPPYYEAVELRHGYLRVLANRTTLALQAIDSESGEVADETTMRKPYGWRANPKGRLQTIALFHANYTPSGWELSGISGYAENMVLDPAEALLFSEPELLERLRNTTLVQNPIAPDSLEALWELLKPLDGVLQDHYAHANRSSPAADFYYREYFTPLFDLFERHLDGVLKQNAPAPGSNAVQARGLLRGDFLLSAVM</sequence>
<dbReference type="InterPro" id="IPR025733">
    <property type="entry name" value="PAPs_C"/>
</dbReference>
<dbReference type="GO" id="GO:0005576">
    <property type="term" value="C:extracellular region"/>
    <property type="evidence" value="ECO:0007669"/>
    <property type="project" value="UniProtKB-SubCell"/>
</dbReference>
<comment type="caution">
    <text evidence="11">The sequence shown here is derived from an EMBL/GenBank/DDBJ whole genome shotgun (WGS) entry which is preliminary data.</text>
</comment>
<keyword evidence="12" id="KW-1185">Reference proteome</keyword>
<dbReference type="Proteomes" id="UP001445335">
    <property type="component" value="Unassembled WGS sequence"/>
</dbReference>